<dbReference type="AlphaFoldDB" id="A0A0F9G9U6"/>
<evidence type="ECO:0000313" key="1">
    <source>
        <dbReference type="EMBL" id="KKL95453.1"/>
    </source>
</evidence>
<name>A0A0F9G9U6_9ZZZZ</name>
<comment type="caution">
    <text evidence="1">The sequence shown here is derived from an EMBL/GenBank/DDBJ whole genome shotgun (WGS) entry which is preliminary data.</text>
</comment>
<dbReference type="EMBL" id="LAZR01018672">
    <property type="protein sequence ID" value="KKL95453.1"/>
    <property type="molecule type" value="Genomic_DNA"/>
</dbReference>
<gene>
    <name evidence="1" type="ORF">LCGC14_1854420</name>
</gene>
<accession>A0A0F9G9U6</accession>
<feature type="non-terminal residue" evidence="1">
    <location>
        <position position="1"/>
    </location>
</feature>
<organism evidence="1">
    <name type="scientific">marine sediment metagenome</name>
    <dbReference type="NCBI Taxonomy" id="412755"/>
    <lineage>
        <taxon>unclassified sequences</taxon>
        <taxon>metagenomes</taxon>
        <taxon>ecological metagenomes</taxon>
    </lineage>
</organism>
<reference evidence="1" key="1">
    <citation type="journal article" date="2015" name="Nature">
        <title>Complex archaea that bridge the gap between prokaryotes and eukaryotes.</title>
        <authorList>
            <person name="Spang A."/>
            <person name="Saw J.H."/>
            <person name="Jorgensen S.L."/>
            <person name="Zaremba-Niedzwiedzka K."/>
            <person name="Martijn J."/>
            <person name="Lind A.E."/>
            <person name="van Eijk R."/>
            <person name="Schleper C."/>
            <person name="Guy L."/>
            <person name="Ettema T.J."/>
        </authorList>
    </citation>
    <scope>NUCLEOTIDE SEQUENCE</scope>
</reference>
<proteinExistence type="predicted"/>
<sequence length="71" mass="8471">WNIRRTKRTHKVNKLRDTLNVAPGSSDQFPAWALKKRMVDNYHIVRLLYSNTNSYLLRLFDAKLNLRSAKR</sequence>
<protein>
    <submittedName>
        <fullName evidence="1">Uncharacterized protein</fullName>
    </submittedName>
</protein>